<dbReference type="InterPro" id="IPR032397">
    <property type="entry name" value="RHD_dimer"/>
</dbReference>
<dbReference type="InterPro" id="IPR008366">
    <property type="entry name" value="NFAT"/>
</dbReference>
<evidence type="ECO:0000256" key="4">
    <source>
        <dbReference type="ARBA" id="ARBA00022553"/>
    </source>
</evidence>
<evidence type="ECO:0000259" key="10">
    <source>
        <dbReference type="PROSITE" id="PS50254"/>
    </source>
</evidence>
<dbReference type="PANTHER" id="PTHR12533:SF7">
    <property type="entry name" value="NFAT NUCLEAR FACTOR, ISOFORM B"/>
    <property type="match status" value="1"/>
</dbReference>
<evidence type="ECO:0000256" key="7">
    <source>
        <dbReference type="ARBA" id="ARBA00023163"/>
    </source>
</evidence>
<name>A0ABM1A6R7_APLCA</name>
<evidence type="ECO:0000256" key="2">
    <source>
        <dbReference type="ARBA" id="ARBA00004496"/>
    </source>
</evidence>
<organism evidence="11 12">
    <name type="scientific">Aplysia californica</name>
    <name type="common">California sea hare</name>
    <dbReference type="NCBI Taxonomy" id="6500"/>
    <lineage>
        <taxon>Eukaryota</taxon>
        <taxon>Metazoa</taxon>
        <taxon>Spiralia</taxon>
        <taxon>Lophotrochozoa</taxon>
        <taxon>Mollusca</taxon>
        <taxon>Gastropoda</taxon>
        <taxon>Heterobranchia</taxon>
        <taxon>Euthyneura</taxon>
        <taxon>Tectipleura</taxon>
        <taxon>Aplysiida</taxon>
        <taxon>Aplysioidea</taxon>
        <taxon>Aplysiidae</taxon>
        <taxon>Aplysia</taxon>
    </lineage>
</organism>
<feature type="compositionally biased region" description="Low complexity" evidence="9">
    <location>
        <begin position="1234"/>
        <end position="1259"/>
    </location>
</feature>
<dbReference type="RefSeq" id="XP_012941922.2">
    <property type="nucleotide sequence ID" value="XM_013086468.2"/>
</dbReference>
<dbReference type="InterPro" id="IPR011539">
    <property type="entry name" value="RHD_DNA_bind_dom"/>
</dbReference>
<feature type="region of interest" description="Disordered" evidence="9">
    <location>
        <begin position="1761"/>
        <end position="1837"/>
    </location>
</feature>
<keyword evidence="3" id="KW-0963">Cytoplasm</keyword>
<dbReference type="InterPro" id="IPR008967">
    <property type="entry name" value="p53-like_TF_DNA-bd_sf"/>
</dbReference>
<keyword evidence="6" id="KW-0238">DNA-binding</keyword>
<dbReference type="SUPFAM" id="SSF49417">
    <property type="entry name" value="p53-like transcription factors"/>
    <property type="match status" value="1"/>
</dbReference>
<dbReference type="Pfam" id="PF16179">
    <property type="entry name" value="RHD_dimer"/>
    <property type="match status" value="1"/>
</dbReference>
<feature type="compositionally biased region" description="Low complexity" evidence="9">
    <location>
        <begin position="1801"/>
        <end position="1825"/>
    </location>
</feature>
<gene>
    <name evidence="12" type="primary">LOC101858233</name>
</gene>
<feature type="region of interest" description="Disordered" evidence="9">
    <location>
        <begin position="975"/>
        <end position="1002"/>
    </location>
</feature>
<feature type="compositionally biased region" description="Polar residues" evidence="9">
    <location>
        <begin position="280"/>
        <end position="299"/>
    </location>
</feature>
<dbReference type="InterPro" id="IPR014756">
    <property type="entry name" value="Ig_E-set"/>
</dbReference>
<dbReference type="Gene3D" id="2.60.40.10">
    <property type="entry name" value="Immunoglobulins"/>
    <property type="match status" value="1"/>
</dbReference>
<proteinExistence type="predicted"/>
<evidence type="ECO:0000256" key="9">
    <source>
        <dbReference type="SAM" id="MobiDB-lite"/>
    </source>
</evidence>
<feature type="region of interest" description="Disordered" evidence="9">
    <location>
        <begin position="259"/>
        <end position="299"/>
    </location>
</feature>
<evidence type="ECO:0000256" key="6">
    <source>
        <dbReference type="ARBA" id="ARBA00023125"/>
    </source>
</evidence>
<sequence length="1960" mass="208693">MNNPQGHFMGYDATKVPVQQPNQCTPVTQASVSQTGFMNPSVLNQGQPINDSMGSNLVTSLSGFQTQNSLQNPSNVPAGLSSIEPTSFPQLDLGAVVSGGFSIETSTPSASQGDNGLNSSAIDSVYNSLQYSNAAASETETAMDFNLTSSADYSSTSQVTTEASSHQRQSFAQSAQNTAQVLPTSSFTPRTVVDSNFAYKSMGFSHVAVNNNQESIVLSNFNNVQQTVQQESGNYPQPMQIQEQDFTAKAETMKTSFPSYPSAGLGTSSSSAESAMDITSGHSSGGIQNQSLQDQMGTHSSNIIQSQSIQGQLAAHNSSVIQNQSIQEQSKDSLPSGMSFEEIHRFIVKAGDELSRKSSNPDLSQQKTIFTNQTAPNVTGLPVSDFNQTVATSVPQSTYSSPTIVGNQLAEKQVISLSAIQTPGMIALSHAPGVTSTTYSSPQSIIHHATLGELGAYDQDRVPVLQQVAPSSGMTNSQPLFNSSEAQVHQSVPSNNNIVASVPNFLENPTVVSCIRSSHPDNASLIPPAHIAPGQPGQTRFVVTMIAASPANSRPVVASSGTNQPKVTARPNMGIASNQQQVLGSVNATAIPAALSQILNSVVNLPLPTSTSVLTASPQVGIACLNSTTQTSSSISASIPHMATVPGLSFIRAASNPVSSASMVIQMPAPQAQLTNAVLSSTVAQAATKAPDALTPAPPANQGLSGMAAVVISKANNPASASSPHTSQPHIIMSLEDLQKLLSQQSIAQSAQTPRPITLPSAPAVQSHVVMGTGSTSQTALPKPVPLRPAVLQQPRLLIQSSALPSRPRLMHPHQQLQQTREQLQMIVQQAHQTQTFPTTLPAHKAQEQAILFAAQEKQQKVETSVQLVAIQKEKLQQEHSQQKVHIVQQTHVMEHESAAAPLQLQSQVLQQQQQLQQAVQNLIIQHQQQETVVTTEQKVTQQQLQQAQSFVQDQQMRHAQTIVQLAQMQQELQQAQGQQKKEPEQEEHCLSQPAQLPAAAPVQAVPVVEKGTERQCSDSLKKDYKHLHSLLTRENPALAVTTTVEKVPVQKTVLPPVLSFPSNHQEHVGLVQQSGAVTTSAEGLKNSSAVPVPVSSAPFTFLPSGSAKSFPAASAFTFTSSATAQPVSSSAFSFLTSSTSMTSTVPAVSIAPLTTLSFGNSFSTAEGKMFDFKELKLENMTSPPSSAVPKVSNDCFIPPASENPVLETSSEAALSKQASLLAQILTEKKRSDSPLSVDLSSPANSNSEAPSPLSSPNPFEDANTQATLIERSADLQIRSDTMHGIEDEENASFFDISSFNKRPSADDTISFKAHNATREKDDRVPMKIAKSSLDAEAHSSVPPSSSPDPTFDIGSVVSSTSSFTFGFGSKEDNATEVFTFGSSTPASATTESVPVVAKAGGKASRPSVPTQPVRPTSRKQKDHSLKGYFSSKLDNMELKIVEQPETQHRARYQTEGSRGAIKDASQQGFPVIKLCNYNKETKLQVFIGDESGRVKPHGFYQACRVFGKTSTPCTEQEIEGTAVIEIEMLPENDMTVKLDCIGILKLRNADVERRIGPKRARDKKKNNTKARLVMRTAVEKADGSQHILQVVSHPIVCTQPVGQPEISRMSLSECSIEGGESLFIIGKNFKNRGTSVLFQKLDGNDDKLIWQAEAEIEQEFFQPTHLICKVPPYKEKLIEKPQVTQIVVSCAGKKSDPHNFTYKPVYPVAPPVKQEVPLEKHEMPMETDQAAPSRPLPFVSPEALHLNRMVHQTHALAPTSTSMFQLPPGTIPTISGSTPVRSPPTPSSSPLIKPARLFGSPSSTSSVASPPTHTAVASSSSSSSKPTQGQDAVTSPVTTLPTFLLEERPDGLVSHQAQSMNAPVTLSTPAVHCVVHSNSEGSSAPSTGSYAVSGAALSQPVVAASGSSQPVTDQDAVAQASALTSKPIVVVFDPSSLQADANGGQIKQLLQQILEAQKK</sequence>
<evidence type="ECO:0000256" key="1">
    <source>
        <dbReference type="ARBA" id="ARBA00004123"/>
    </source>
</evidence>
<feature type="region of interest" description="Disordered" evidence="9">
    <location>
        <begin position="1232"/>
        <end position="1262"/>
    </location>
</feature>
<comment type="subcellular location">
    <subcellularLocation>
        <location evidence="2">Cytoplasm</location>
    </subcellularLocation>
    <subcellularLocation>
        <location evidence="1">Nucleus</location>
    </subcellularLocation>
</comment>
<feature type="compositionally biased region" description="Low complexity" evidence="9">
    <location>
        <begin position="993"/>
        <end position="1002"/>
    </location>
</feature>
<evidence type="ECO:0000256" key="8">
    <source>
        <dbReference type="ARBA" id="ARBA00023242"/>
    </source>
</evidence>
<keyword evidence="4" id="KW-0597">Phosphoprotein</keyword>
<dbReference type="PROSITE" id="PS50254">
    <property type="entry name" value="REL_2"/>
    <property type="match status" value="1"/>
</dbReference>
<feature type="compositionally biased region" description="Basic and acidic residues" evidence="9">
    <location>
        <begin position="980"/>
        <end position="990"/>
    </location>
</feature>
<feature type="compositionally biased region" description="Polar residues" evidence="9">
    <location>
        <begin position="1826"/>
        <end position="1837"/>
    </location>
</feature>
<dbReference type="Pfam" id="PF00554">
    <property type="entry name" value="RHD_DNA_bind"/>
    <property type="match status" value="1"/>
</dbReference>
<dbReference type="Proteomes" id="UP000694888">
    <property type="component" value="Unplaced"/>
</dbReference>
<feature type="domain" description="RHD" evidence="10">
    <location>
        <begin position="1437"/>
        <end position="1603"/>
    </location>
</feature>
<keyword evidence="11" id="KW-1185">Reference proteome</keyword>
<feature type="compositionally biased region" description="Low complexity" evidence="9">
    <location>
        <begin position="1340"/>
        <end position="1354"/>
    </location>
</feature>
<evidence type="ECO:0000313" key="11">
    <source>
        <dbReference type="Proteomes" id="UP000694888"/>
    </source>
</evidence>
<keyword evidence="5" id="KW-0805">Transcription regulation</keyword>
<dbReference type="GeneID" id="101858233"/>
<protein>
    <submittedName>
        <fullName evidence="12">Mucin-5AC</fullName>
    </submittedName>
</protein>
<dbReference type="InterPro" id="IPR013783">
    <property type="entry name" value="Ig-like_fold"/>
</dbReference>
<evidence type="ECO:0000313" key="12">
    <source>
        <dbReference type="RefSeq" id="XP_012941922.2"/>
    </source>
</evidence>
<evidence type="ECO:0000256" key="3">
    <source>
        <dbReference type="ARBA" id="ARBA00022490"/>
    </source>
</evidence>
<dbReference type="SUPFAM" id="SSF81296">
    <property type="entry name" value="E set domains"/>
    <property type="match status" value="1"/>
</dbReference>
<dbReference type="SMART" id="SM00429">
    <property type="entry name" value="IPT"/>
    <property type="match status" value="1"/>
</dbReference>
<keyword evidence="8" id="KW-0539">Nucleus</keyword>
<reference evidence="12" key="1">
    <citation type="submission" date="2025-08" db="UniProtKB">
        <authorList>
            <consortium name="RefSeq"/>
        </authorList>
    </citation>
    <scope>IDENTIFICATION</scope>
</reference>
<feature type="region of interest" description="Disordered" evidence="9">
    <location>
        <begin position="1333"/>
        <end position="1354"/>
    </location>
</feature>
<keyword evidence="7" id="KW-0804">Transcription</keyword>
<feature type="compositionally biased region" description="Polar residues" evidence="9">
    <location>
        <begin position="259"/>
        <end position="273"/>
    </location>
</feature>
<accession>A0ABM1A6R7</accession>
<feature type="region of interest" description="Disordered" evidence="9">
    <location>
        <begin position="1399"/>
        <end position="1426"/>
    </location>
</feature>
<dbReference type="Gene3D" id="2.60.40.340">
    <property type="entry name" value="Rel homology domain (RHD), DNA-binding domain"/>
    <property type="match status" value="1"/>
</dbReference>
<dbReference type="InterPro" id="IPR002909">
    <property type="entry name" value="IPT_dom"/>
</dbReference>
<evidence type="ECO:0000256" key="5">
    <source>
        <dbReference type="ARBA" id="ARBA00023015"/>
    </source>
</evidence>
<dbReference type="PANTHER" id="PTHR12533">
    <property type="entry name" value="NFAT"/>
    <property type="match status" value="1"/>
</dbReference>
<feature type="region of interest" description="Disordered" evidence="9">
    <location>
        <begin position="158"/>
        <end position="182"/>
    </location>
</feature>
<dbReference type="InterPro" id="IPR037059">
    <property type="entry name" value="RHD_DNA_bind_dom_sf"/>
</dbReference>